<evidence type="ECO:0000313" key="2">
    <source>
        <dbReference type="Proteomes" id="UP001234297"/>
    </source>
</evidence>
<reference evidence="1 2" key="1">
    <citation type="journal article" date="2022" name="Hortic Res">
        <title>A haplotype resolved chromosomal level avocado genome allows analysis of novel avocado genes.</title>
        <authorList>
            <person name="Nath O."/>
            <person name="Fletcher S.J."/>
            <person name="Hayward A."/>
            <person name="Shaw L.M."/>
            <person name="Masouleh A.K."/>
            <person name="Furtado A."/>
            <person name="Henry R.J."/>
            <person name="Mitter N."/>
        </authorList>
    </citation>
    <scope>NUCLEOTIDE SEQUENCE [LARGE SCALE GENOMIC DNA]</scope>
    <source>
        <strain evidence="2">cv. Hass</strain>
    </source>
</reference>
<protein>
    <submittedName>
        <fullName evidence="1">Uncharacterized protein</fullName>
    </submittedName>
</protein>
<dbReference type="EMBL" id="CM056809">
    <property type="protein sequence ID" value="KAJ8650561.1"/>
    <property type="molecule type" value="Genomic_DNA"/>
</dbReference>
<evidence type="ECO:0000313" key="1">
    <source>
        <dbReference type="EMBL" id="KAJ8650561.1"/>
    </source>
</evidence>
<organism evidence="1 2">
    <name type="scientific">Persea americana</name>
    <name type="common">Avocado</name>
    <dbReference type="NCBI Taxonomy" id="3435"/>
    <lineage>
        <taxon>Eukaryota</taxon>
        <taxon>Viridiplantae</taxon>
        <taxon>Streptophyta</taxon>
        <taxon>Embryophyta</taxon>
        <taxon>Tracheophyta</taxon>
        <taxon>Spermatophyta</taxon>
        <taxon>Magnoliopsida</taxon>
        <taxon>Magnoliidae</taxon>
        <taxon>Laurales</taxon>
        <taxon>Lauraceae</taxon>
        <taxon>Persea</taxon>
    </lineage>
</organism>
<proteinExistence type="predicted"/>
<keyword evidence="2" id="KW-1185">Reference proteome</keyword>
<dbReference type="Proteomes" id="UP001234297">
    <property type="component" value="Chromosome 1"/>
</dbReference>
<gene>
    <name evidence="1" type="ORF">MRB53_003584</name>
</gene>
<sequence>MEYGIENDEVEYVPRSPSYVPTSPSISTVQAQAPDSPHQQPNEGLLYEDVGPFYISTLPSFVPFMSNPQVYDNRSYDGSSQTHEVVSQHQVTIQNSEPLALEDSSQEGLVEHQENHFGRIEPNHRQLFRRFRLASPYRADLDYGVASLSMEDYIFQETMASEGFVETSETRSHKVAESLVPVDTKEETKDQDSSASNF</sequence>
<name>A0ACC2MXR4_PERAE</name>
<comment type="caution">
    <text evidence="1">The sequence shown here is derived from an EMBL/GenBank/DDBJ whole genome shotgun (WGS) entry which is preliminary data.</text>
</comment>
<accession>A0ACC2MXR4</accession>